<reference evidence="4 5" key="1">
    <citation type="submission" date="2019-10" db="EMBL/GenBank/DDBJ databases">
        <title>Streptomyces sp. strain GY16 isolated from leaves of Broussonetia papyrifera.</title>
        <authorList>
            <person name="Mo P."/>
        </authorList>
    </citation>
    <scope>NUCLEOTIDE SEQUENCE [LARGE SCALE GENOMIC DNA]</scope>
    <source>
        <strain evidence="4 5">GY16</strain>
    </source>
</reference>
<keyword evidence="2" id="KW-1133">Transmembrane helix</keyword>
<dbReference type="KEGG" id="sphv:F9278_26260"/>
<feature type="transmembrane region" description="Helical" evidence="2">
    <location>
        <begin position="6"/>
        <end position="28"/>
    </location>
</feature>
<accession>A0A5P8K8W4</accession>
<dbReference type="EMBL" id="CP045096">
    <property type="protein sequence ID" value="QFQ99067.1"/>
    <property type="molecule type" value="Genomic_DNA"/>
</dbReference>
<dbReference type="AlphaFoldDB" id="A0A5P8K8W4"/>
<feature type="region of interest" description="Disordered" evidence="1">
    <location>
        <begin position="46"/>
        <end position="72"/>
    </location>
</feature>
<dbReference type="PROSITE" id="PS51549">
    <property type="entry name" value="DM13"/>
    <property type="match status" value="1"/>
</dbReference>
<dbReference type="RefSeq" id="WP_152170504.1">
    <property type="nucleotide sequence ID" value="NZ_CP045096.1"/>
</dbReference>
<dbReference type="InterPro" id="IPR019545">
    <property type="entry name" value="DM13_domain"/>
</dbReference>
<dbReference type="Pfam" id="PF10517">
    <property type="entry name" value="DM13"/>
    <property type="match status" value="1"/>
</dbReference>
<feature type="compositionally biased region" description="Low complexity" evidence="1">
    <location>
        <begin position="49"/>
        <end position="72"/>
    </location>
</feature>
<name>A0A5P8K8W4_9ACTN</name>
<dbReference type="Proteomes" id="UP000327294">
    <property type="component" value="Chromosome"/>
</dbReference>
<sequence length="188" mass="19737">MGRGRLGPLVVGVLVAVVAGVGVGLYWFQPWKLWQDETVTESLPAVAEPTGTPDAAADTASSPSPSTPVSGPVTLASGDLISHEHTTSGSVKLVRLADGAHVVRLENLDTSNGPDLRVWLTDAPVKEGRAGWHVFDDGAYVSLGKLKGNKGSQNYAVPENVDLSHYSSVSIWCDRFDVSFGAAELADA</sequence>
<proteinExistence type="predicted"/>
<gene>
    <name evidence="4" type="ORF">F9278_26260</name>
</gene>
<keyword evidence="5" id="KW-1185">Reference proteome</keyword>
<evidence type="ECO:0000259" key="3">
    <source>
        <dbReference type="PROSITE" id="PS51549"/>
    </source>
</evidence>
<keyword evidence="2" id="KW-0812">Transmembrane</keyword>
<organism evidence="4 5">
    <name type="scientific">Streptomyces phaeolivaceus</name>
    <dbReference type="NCBI Taxonomy" id="2653200"/>
    <lineage>
        <taxon>Bacteria</taxon>
        <taxon>Bacillati</taxon>
        <taxon>Actinomycetota</taxon>
        <taxon>Actinomycetes</taxon>
        <taxon>Kitasatosporales</taxon>
        <taxon>Streptomycetaceae</taxon>
        <taxon>Streptomyces</taxon>
    </lineage>
</organism>
<keyword evidence="2" id="KW-0472">Membrane</keyword>
<protein>
    <submittedName>
        <fullName evidence="4">DM13 domain-containing protein</fullName>
    </submittedName>
</protein>
<evidence type="ECO:0000256" key="2">
    <source>
        <dbReference type="SAM" id="Phobius"/>
    </source>
</evidence>
<evidence type="ECO:0000313" key="4">
    <source>
        <dbReference type="EMBL" id="QFQ99067.1"/>
    </source>
</evidence>
<evidence type="ECO:0000313" key="5">
    <source>
        <dbReference type="Proteomes" id="UP000327294"/>
    </source>
</evidence>
<feature type="domain" description="DM13" evidence="3">
    <location>
        <begin position="71"/>
        <end position="186"/>
    </location>
</feature>
<evidence type="ECO:0000256" key="1">
    <source>
        <dbReference type="SAM" id="MobiDB-lite"/>
    </source>
</evidence>